<protein>
    <submittedName>
        <fullName evidence="1">Tail assembly chaperone protein</fullName>
    </submittedName>
</protein>
<proteinExistence type="predicted"/>
<reference evidence="1" key="1">
    <citation type="journal article" date="2021" name="Proc. Natl. Acad. Sci. U.S.A.">
        <title>A Catalog of Tens of Thousands of Viruses from Human Metagenomes Reveals Hidden Associations with Chronic Diseases.</title>
        <authorList>
            <person name="Tisza M.J."/>
            <person name="Buck C.B."/>
        </authorList>
    </citation>
    <scope>NUCLEOTIDE SEQUENCE</scope>
    <source>
        <strain evidence="1">CtS3r5</strain>
    </source>
</reference>
<accession>A0A8S5NAD1</accession>
<organism evidence="1">
    <name type="scientific">Siphoviridae sp. ctS3r5</name>
    <dbReference type="NCBI Taxonomy" id="2826341"/>
    <lineage>
        <taxon>Viruses</taxon>
        <taxon>Duplodnaviria</taxon>
        <taxon>Heunggongvirae</taxon>
        <taxon>Uroviricota</taxon>
        <taxon>Caudoviricetes</taxon>
    </lineage>
</organism>
<sequence>MRRNIKINGKNYKFKSSAAIPRMYRIKFGRDIFVDLEKIVKQVETQEKLKKETKEKYEKEGKPFQEETVNSHLPIKSLELFENIAFLMNKHGDPSQPSDVDEWLEQFETFDIYSILPQIVDMWKQENKQMSKSKKKKGK</sequence>
<dbReference type="EMBL" id="BK015112">
    <property type="protein sequence ID" value="DAD91404.1"/>
    <property type="molecule type" value="Genomic_DNA"/>
</dbReference>
<evidence type="ECO:0000313" key="1">
    <source>
        <dbReference type="EMBL" id="DAD91404.1"/>
    </source>
</evidence>
<name>A0A8S5NAD1_9CAUD</name>